<keyword evidence="1" id="KW-1133">Transmembrane helix</keyword>
<protein>
    <submittedName>
        <fullName evidence="2">Uncharacterized protein</fullName>
    </submittedName>
</protein>
<feature type="transmembrane region" description="Helical" evidence="1">
    <location>
        <begin position="178"/>
        <end position="203"/>
    </location>
</feature>
<name>A0A6A5FVC1_CAERE</name>
<evidence type="ECO:0000256" key="1">
    <source>
        <dbReference type="SAM" id="Phobius"/>
    </source>
</evidence>
<dbReference type="AlphaFoldDB" id="A0A6A5FVC1"/>
<dbReference type="GeneID" id="78777595"/>
<dbReference type="RefSeq" id="XP_053578692.1">
    <property type="nucleotide sequence ID" value="XM_053735126.1"/>
</dbReference>
<dbReference type="KEGG" id="crq:GCK72_022911"/>
<feature type="transmembrane region" description="Helical" evidence="1">
    <location>
        <begin position="135"/>
        <end position="158"/>
    </location>
</feature>
<feature type="transmembrane region" description="Helical" evidence="1">
    <location>
        <begin position="100"/>
        <end position="123"/>
    </location>
</feature>
<dbReference type="CTD" id="78777595"/>
<feature type="transmembrane region" description="Helical" evidence="1">
    <location>
        <begin position="17"/>
        <end position="35"/>
    </location>
</feature>
<organism evidence="2 3">
    <name type="scientific">Caenorhabditis remanei</name>
    <name type="common">Caenorhabditis vulgaris</name>
    <dbReference type="NCBI Taxonomy" id="31234"/>
    <lineage>
        <taxon>Eukaryota</taxon>
        <taxon>Metazoa</taxon>
        <taxon>Ecdysozoa</taxon>
        <taxon>Nematoda</taxon>
        <taxon>Chromadorea</taxon>
        <taxon>Rhabditida</taxon>
        <taxon>Rhabditina</taxon>
        <taxon>Rhabditomorpha</taxon>
        <taxon>Rhabditoidea</taxon>
        <taxon>Rhabditidae</taxon>
        <taxon>Peloderinae</taxon>
        <taxon>Caenorhabditis</taxon>
    </lineage>
</organism>
<evidence type="ECO:0000313" key="3">
    <source>
        <dbReference type="Proteomes" id="UP000483820"/>
    </source>
</evidence>
<gene>
    <name evidence="2" type="ORF">GCK72_022911</name>
</gene>
<keyword evidence="1" id="KW-0812">Transmembrane</keyword>
<accession>A0A6A5FVC1</accession>
<reference evidence="2 3" key="1">
    <citation type="submission" date="2019-12" db="EMBL/GenBank/DDBJ databases">
        <title>Chromosome-level assembly of the Caenorhabditis remanei genome.</title>
        <authorList>
            <person name="Teterina A.A."/>
            <person name="Willis J.H."/>
            <person name="Phillips P.C."/>
        </authorList>
    </citation>
    <scope>NUCLEOTIDE SEQUENCE [LARGE SCALE GENOMIC DNA]</scope>
    <source>
        <strain evidence="2 3">PX506</strain>
        <tissue evidence="2">Whole organism</tissue>
    </source>
</reference>
<dbReference type="Proteomes" id="UP000483820">
    <property type="component" value="Chromosome X"/>
</dbReference>
<sequence>MPGSVSGKSDFGKVCKYFGTVCFLLCSLVFTIFGFQNNAWVVISRPETNDEFQRGIRGRDCYKNHSSSSIECWDNEFKNGTEPIPPPFEHVNDVSTVFKIAYYVVLVILVLQVALAIYTLLFCISSKFFQLAESFNYVMLGFMSVAVVLWIVLFVLLVPEVYKENILPDKFKNPEYNYSIGSGFWKFFCGGLIPFVAAIIIFFRKQLCNMFNCCGKDFELVANSN</sequence>
<dbReference type="EMBL" id="WUAV01000006">
    <property type="protein sequence ID" value="KAF1746455.1"/>
    <property type="molecule type" value="Genomic_DNA"/>
</dbReference>
<proteinExistence type="predicted"/>
<keyword evidence="1" id="KW-0472">Membrane</keyword>
<comment type="caution">
    <text evidence="2">The sequence shown here is derived from an EMBL/GenBank/DDBJ whole genome shotgun (WGS) entry which is preliminary data.</text>
</comment>
<evidence type="ECO:0000313" key="2">
    <source>
        <dbReference type="EMBL" id="KAF1746455.1"/>
    </source>
</evidence>